<dbReference type="EMBL" id="AP022562">
    <property type="protein sequence ID" value="BBX10925.1"/>
    <property type="molecule type" value="Genomic_DNA"/>
</dbReference>
<dbReference type="AlphaFoldDB" id="A0A7I7JG83"/>
<dbReference type="Proteomes" id="UP000466997">
    <property type="component" value="Chromosome"/>
</dbReference>
<keyword evidence="2" id="KW-1185">Reference proteome</keyword>
<name>A0A7I7JG83_9MYCO</name>
<organism evidence="1 2">
    <name type="scientific">Mycobacterium novum</name>
    <dbReference type="NCBI Taxonomy" id="2492438"/>
    <lineage>
        <taxon>Bacteria</taxon>
        <taxon>Bacillati</taxon>
        <taxon>Actinomycetota</taxon>
        <taxon>Actinomycetes</taxon>
        <taxon>Mycobacteriales</taxon>
        <taxon>Mycobacteriaceae</taxon>
        <taxon>Mycobacterium</taxon>
    </lineage>
</organism>
<protein>
    <submittedName>
        <fullName evidence="1">Uncharacterized protein</fullName>
    </submittedName>
</protein>
<evidence type="ECO:0000313" key="1">
    <source>
        <dbReference type="EMBL" id="BBX10925.1"/>
    </source>
</evidence>
<proteinExistence type="predicted"/>
<reference evidence="1 2" key="1">
    <citation type="journal article" date="2019" name="Emerg. Microbes Infect.">
        <title>Comprehensive subspecies identification of 175 nontuberculous mycobacteria species based on 7547 genomic profiles.</title>
        <authorList>
            <person name="Matsumoto Y."/>
            <person name="Kinjo T."/>
            <person name="Motooka D."/>
            <person name="Nabeya D."/>
            <person name="Jung N."/>
            <person name="Uechi K."/>
            <person name="Horii T."/>
            <person name="Iida T."/>
            <person name="Fujita J."/>
            <person name="Nakamura S."/>
        </authorList>
    </citation>
    <scope>NUCLEOTIDE SEQUENCE [LARGE SCALE GENOMIC DNA]</scope>
    <source>
        <strain evidence="1 2">JCM 6391</strain>
    </source>
</reference>
<gene>
    <name evidence="1" type="ORF">MNVM_00060</name>
</gene>
<accession>A0A7I7JG83</accession>
<dbReference type="KEGG" id="mnm:MNVM_00060"/>
<evidence type="ECO:0000313" key="2">
    <source>
        <dbReference type="Proteomes" id="UP000466997"/>
    </source>
</evidence>
<sequence length="137" mass="14949">MMQIGRQDPCHRKGVDDLTAEHQLGGLGDRIPAQREIRLLVVRLRAVDLREAGGQIHPHRLVAEPRRGVEVDEHLPGGRRQSGLFDQFAAGGQVRRLTAEIQQSGGQFPQPPAERVAVLVDQRDVAASSMATTPTAP</sequence>